<dbReference type="PANTHER" id="PTHR20842:SF0">
    <property type="entry name" value="ALPHA-ASPARTYL DIPEPTIDASE"/>
    <property type="match status" value="1"/>
</dbReference>
<comment type="similarity">
    <text evidence="1">Belongs to the peptidase S51 family.</text>
</comment>
<evidence type="ECO:0000256" key="2">
    <source>
        <dbReference type="ARBA" id="ARBA00022670"/>
    </source>
</evidence>
<evidence type="ECO:0000313" key="5">
    <source>
        <dbReference type="EMBL" id="GAA4246648.1"/>
    </source>
</evidence>
<protein>
    <submittedName>
        <fullName evidence="5">Type 1 glutamine amidotransferase-like domain-containing protein</fullName>
    </submittedName>
</protein>
<dbReference type="InterPro" id="IPR005320">
    <property type="entry name" value="Peptidase_S51"/>
</dbReference>
<reference evidence="6" key="1">
    <citation type="journal article" date="2019" name="Int. J. Syst. Evol. Microbiol.">
        <title>The Global Catalogue of Microorganisms (GCM) 10K type strain sequencing project: providing services to taxonomists for standard genome sequencing and annotation.</title>
        <authorList>
            <consortium name="The Broad Institute Genomics Platform"/>
            <consortium name="The Broad Institute Genome Sequencing Center for Infectious Disease"/>
            <person name="Wu L."/>
            <person name="Ma J."/>
        </authorList>
    </citation>
    <scope>NUCLEOTIDE SEQUENCE [LARGE SCALE GENOMIC DNA]</scope>
    <source>
        <strain evidence="6">JCM 17441</strain>
    </source>
</reference>
<dbReference type="PANTHER" id="PTHR20842">
    <property type="entry name" value="PROTEASE S51 ALPHA-ASPARTYL DIPEPTIDASE"/>
    <property type="match status" value="1"/>
</dbReference>
<accession>A0ABP8D3A9</accession>
<keyword evidence="3" id="KW-0378">Hydrolase</keyword>
<gene>
    <name evidence="5" type="ORF">GCM10022255_018950</name>
</gene>
<dbReference type="CDD" id="cd03146">
    <property type="entry name" value="GAT1_Peptidase_E"/>
    <property type="match status" value="1"/>
</dbReference>
<evidence type="ECO:0000256" key="3">
    <source>
        <dbReference type="ARBA" id="ARBA00022801"/>
    </source>
</evidence>
<keyword evidence="4" id="KW-0720">Serine protease</keyword>
<keyword evidence="6" id="KW-1185">Reference proteome</keyword>
<proteinExistence type="inferred from homology"/>
<dbReference type="Pfam" id="PF03575">
    <property type="entry name" value="Peptidase_S51"/>
    <property type="match status" value="1"/>
</dbReference>
<sequence>MLLGGGFSTDPDALLDDYALGLAGRDRARVCFLPTASGDSAAYVERFHAAFGDRAEATHLPLFSREPGDLREVLLAQDVIYAGGGNTANALALWRLHGVDEALAEAYAAGVLLCGISAGAICWFEAALTDSFGGADVLRDGLGLLAGSACPHYDGEALRRPAYEAAVGSGALPGGWGIDDGVAALFTGGELTEVVSRAPGAQLRRVEPAGDGGVVTTVPLAARPLP</sequence>
<comment type="caution">
    <text evidence="5">The sequence shown here is derived from an EMBL/GenBank/DDBJ whole genome shotgun (WGS) entry which is preliminary data.</text>
</comment>
<dbReference type="SUPFAM" id="SSF52317">
    <property type="entry name" value="Class I glutamine amidotransferase-like"/>
    <property type="match status" value="1"/>
</dbReference>
<evidence type="ECO:0000313" key="6">
    <source>
        <dbReference type="Proteomes" id="UP001500620"/>
    </source>
</evidence>
<dbReference type="EMBL" id="BAABAT010000003">
    <property type="protein sequence ID" value="GAA4246648.1"/>
    <property type="molecule type" value="Genomic_DNA"/>
</dbReference>
<dbReference type="Proteomes" id="UP001500620">
    <property type="component" value="Unassembled WGS sequence"/>
</dbReference>
<dbReference type="Gene3D" id="3.40.50.880">
    <property type="match status" value="1"/>
</dbReference>
<evidence type="ECO:0000256" key="1">
    <source>
        <dbReference type="ARBA" id="ARBA00006534"/>
    </source>
</evidence>
<organism evidence="5 6">
    <name type="scientific">Dactylosporangium darangshiense</name>
    <dbReference type="NCBI Taxonomy" id="579108"/>
    <lineage>
        <taxon>Bacteria</taxon>
        <taxon>Bacillati</taxon>
        <taxon>Actinomycetota</taxon>
        <taxon>Actinomycetes</taxon>
        <taxon>Micromonosporales</taxon>
        <taxon>Micromonosporaceae</taxon>
        <taxon>Dactylosporangium</taxon>
    </lineage>
</organism>
<evidence type="ECO:0000256" key="4">
    <source>
        <dbReference type="ARBA" id="ARBA00022825"/>
    </source>
</evidence>
<name>A0ABP8D3A9_9ACTN</name>
<dbReference type="InterPro" id="IPR029062">
    <property type="entry name" value="Class_I_gatase-like"/>
</dbReference>
<keyword evidence="2" id="KW-0645">Protease</keyword>